<evidence type="ECO:0000313" key="1">
    <source>
        <dbReference type="EMBL" id="UXY14771.1"/>
    </source>
</evidence>
<gene>
    <name evidence="1" type="ORF">N8I74_15820</name>
</gene>
<organism evidence="1 2">
    <name type="scientific">Chitiniphilus purpureus</name>
    <dbReference type="NCBI Taxonomy" id="2981137"/>
    <lineage>
        <taxon>Bacteria</taxon>
        <taxon>Pseudomonadati</taxon>
        <taxon>Pseudomonadota</taxon>
        <taxon>Betaproteobacteria</taxon>
        <taxon>Neisseriales</taxon>
        <taxon>Chitinibacteraceae</taxon>
        <taxon>Chitiniphilus</taxon>
    </lineage>
</organism>
<keyword evidence="2" id="KW-1185">Reference proteome</keyword>
<protein>
    <submittedName>
        <fullName evidence="1">Uncharacterized protein</fullName>
    </submittedName>
</protein>
<accession>A0ABY6DMQ3</accession>
<proteinExistence type="predicted"/>
<sequence length="92" mass="10431">MSARAELIANMLETPAYSPNIAANIVEALSEIESAEVERAWLQGAAAVERIVNDYWWARADQHLDKHPWELAEYIDRAREDHLAAMAERRAA</sequence>
<evidence type="ECO:0000313" key="2">
    <source>
        <dbReference type="Proteomes" id="UP001061302"/>
    </source>
</evidence>
<reference evidence="1" key="1">
    <citation type="submission" date="2022-10" db="EMBL/GenBank/DDBJ databases">
        <title>Chitiniphilus purpureus sp. nov., a novel chitin-degrading bacterium isolated from crawfish pond sediment.</title>
        <authorList>
            <person name="Li K."/>
        </authorList>
    </citation>
    <scope>NUCLEOTIDE SEQUENCE</scope>
    <source>
        <strain evidence="1">CD1</strain>
    </source>
</reference>
<dbReference type="RefSeq" id="WP_263124078.1">
    <property type="nucleotide sequence ID" value="NZ_CP106753.1"/>
</dbReference>
<name>A0ABY6DMQ3_9NEIS</name>
<dbReference type="Proteomes" id="UP001061302">
    <property type="component" value="Chromosome"/>
</dbReference>
<dbReference type="EMBL" id="CP106753">
    <property type="protein sequence ID" value="UXY14771.1"/>
    <property type="molecule type" value="Genomic_DNA"/>
</dbReference>